<dbReference type="EMBL" id="JAAKZZ010000596">
    <property type="protein sequence ID" value="NGO73010.1"/>
    <property type="molecule type" value="Genomic_DNA"/>
</dbReference>
<dbReference type="AlphaFoldDB" id="A0A6G4X832"/>
<protein>
    <recommendedName>
        <fullName evidence="3">Integral membrane protein</fullName>
    </recommendedName>
</protein>
<proteinExistence type="predicted"/>
<evidence type="ECO:0008006" key="3">
    <source>
        <dbReference type="Google" id="ProtNLM"/>
    </source>
</evidence>
<keyword evidence="2" id="KW-1185">Reference proteome</keyword>
<sequence length="175" mass="18714">MVAIPLACAVSLAVPYLLLLDYSAPRFLLPGYALLALPLATLAVRAPLRLAAAVLGPLLALQLFSQYLVLRDEAAAAQDVNTRYRAAAAELHRLGVRPPCLVTGPRALPVGYAAGCASTQVAGNNRDTTVPALLRRARKVPTAVLVPEDRRAPRFARDWSRHPLPGTDWAARLAP</sequence>
<evidence type="ECO:0000313" key="1">
    <source>
        <dbReference type="EMBL" id="NGO73010.1"/>
    </source>
</evidence>
<organism evidence="1 2">
    <name type="scientific">Streptomyces boncukensis</name>
    <dbReference type="NCBI Taxonomy" id="2711219"/>
    <lineage>
        <taxon>Bacteria</taxon>
        <taxon>Bacillati</taxon>
        <taxon>Actinomycetota</taxon>
        <taxon>Actinomycetes</taxon>
        <taxon>Kitasatosporales</taxon>
        <taxon>Streptomycetaceae</taxon>
        <taxon>Streptomyces</taxon>
    </lineage>
</organism>
<name>A0A6G4X832_9ACTN</name>
<gene>
    <name evidence="1" type="ORF">G5C65_32655</name>
</gene>
<evidence type="ECO:0000313" key="2">
    <source>
        <dbReference type="Proteomes" id="UP000477722"/>
    </source>
</evidence>
<accession>A0A6G4X832</accession>
<reference evidence="1 2" key="1">
    <citation type="submission" date="2020-02" db="EMBL/GenBank/DDBJ databases">
        <title>Whole-genome analyses of novel actinobacteria.</title>
        <authorList>
            <person name="Sahin N."/>
            <person name="Tatar D."/>
        </authorList>
    </citation>
    <scope>NUCLEOTIDE SEQUENCE [LARGE SCALE GENOMIC DNA]</scope>
    <source>
        <strain evidence="1 2">SB3404</strain>
    </source>
</reference>
<dbReference type="Proteomes" id="UP000477722">
    <property type="component" value="Unassembled WGS sequence"/>
</dbReference>
<comment type="caution">
    <text evidence="1">The sequence shown here is derived from an EMBL/GenBank/DDBJ whole genome shotgun (WGS) entry which is preliminary data.</text>
</comment>